<dbReference type="EMBL" id="JAMTCK010000005">
    <property type="protein sequence ID" value="MCP2165807.1"/>
    <property type="molecule type" value="Genomic_DNA"/>
</dbReference>
<evidence type="ECO:0000313" key="2">
    <source>
        <dbReference type="EMBL" id="MCP2165807.1"/>
    </source>
</evidence>
<dbReference type="Pfam" id="PF06013">
    <property type="entry name" value="WXG100"/>
    <property type="match status" value="1"/>
</dbReference>
<organism evidence="2 3">
    <name type="scientific">Goodfellowiella coeruleoviolacea</name>
    <dbReference type="NCBI Taxonomy" id="334858"/>
    <lineage>
        <taxon>Bacteria</taxon>
        <taxon>Bacillati</taxon>
        <taxon>Actinomycetota</taxon>
        <taxon>Actinomycetes</taxon>
        <taxon>Pseudonocardiales</taxon>
        <taxon>Pseudonocardiaceae</taxon>
        <taxon>Goodfellowiella</taxon>
    </lineage>
</organism>
<evidence type="ECO:0000256" key="1">
    <source>
        <dbReference type="RuleBase" id="RU362001"/>
    </source>
</evidence>
<dbReference type="InterPro" id="IPR036689">
    <property type="entry name" value="ESAT-6-like_sf"/>
</dbReference>
<dbReference type="InterPro" id="IPR010310">
    <property type="entry name" value="T7SS_ESAT-6-like"/>
</dbReference>
<comment type="similarity">
    <text evidence="1">Belongs to the WXG100 family.</text>
</comment>
<name>A0AAE3GEG4_9PSEU</name>
<accession>A0AAE3GEG4</accession>
<proteinExistence type="inferred from homology"/>
<evidence type="ECO:0000313" key="3">
    <source>
        <dbReference type="Proteomes" id="UP001206128"/>
    </source>
</evidence>
<dbReference type="NCBIfam" id="TIGR03930">
    <property type="entry name" value="WXG100_ESAT6"/>
    <property type="match status" value="1"/>
</dbReference>
<sequence>MSDQIKVDFAVIGEAAGNISSAAQKVQQQLDDLKSRLQPVLAQWEGSASGAYQEAQQKWDTSAADIQQVLASIGTAVQQANEAYEQAERANQGRWS</sequence>
<dbReference type="SUPFAM" id="SSF140453">
    <property type="entry name" value="EsxAB dimer-like"/>
    <property type="match status" value="1"/>
</dbReference>
<gene>
    <name evidence="2" type="ORF">LX83_002665</name>
</gene>
<dbReference type="RefSeq" id="WP_253770967.1">
    <property type="nucleotide sequence ID" value="NZ_JAMTCK010000005.1"/>
</dbReference>
<comment type="caution">
    <text evidence="2">The sequence shown here is derived from an EMBL/GenBank/DDBJ whole genome shotgun (WGS) entry which is preliminary data.</text>
</comment>
<dbReference type="Gene3D" id="1.10.287.1060">
    <property type="entry name" value="ESAT-6-like"/>
    <property type="match status" value="1"/>
</dbReference>
<keyword evidence="3" id="KW-1185">Reference proteome</keyword>
<dbReference type="Proteomes" id="UP001206128">
    <property type="component" value="Unassembled WGS sequence"/>
</dbReference>
<dbReference type="AlphaFoldDB" id="A0AAE3GEG4"/>
<reference evidence="2" key="1">
    <citation type="submission" date="2022-06" db="EMBL/GenBank/DDBJ databases">
        <title>Genomic Encyclopedia of Archaeal and Bacterial Type Strains, Phase II (KMG-II): from individual species to whole genera.</title>
        <authorList>
            <person name="Goeker M."/>
        </authorList>
    </citation>
    <scope>NUCLEOTIDE SEQUENCE</scope>
    <source>
        <strain evidence="2">DSM 43935</strain>
    </source>
</reference>
<protein>
    <recommendedName>
        <fullName evidence="1">ESAT-6-like protein</fullName>
    </recommendedName>
</protein>